<feature type="domain" description="Cytosol aminopeptidase" evidence="1">
    <location>
        <begin position="5"/>
        <end position="34"/>
    </location>
</feature>
<dbReference type="AlphaFoldDB" id="A0A939NLG2"/>
<dbReference type="GO" id="GO:0070006">
    <property type="term" value="F:metalloaminopeptidase activity"/>
    <property type="evidence" value="ECO:0007669"/>
    <property type="project" value="InterPro"/>
</dbReference>
<name>A0A939NLG2_STAXY</name>
<comment type="caution">
    <text evidence="2">The sequence shown here is derived from an EMBL/GenBank/DDBJ whole genome shotgun (WGS) entry which is preliminary data.</text>
</comment>
<accession>A0A939NLG2</accession>
<evidence type="ECO:0000259" key="1">
    <source>
        <dbReference type="Pfam" id="PF00883"/>
    </source>
</evidence>
<dbReference type="Pfam" id="PF00883">
    <property type="entry name" value="Peptidase_M17"/>
    <property type="match status" value="1"/>
</dbReference>
<dbReference type="InterPro" id="IPR000819">
    <property type="entry name" value="Peptidase_M17_C"/>
</dbReference>
<dbReference type="SUPFAM" id="SSF53187">
    <property type="entry name" value="Zn-dependent exopeptidases"/>
    <property type="match status" value="1"/>
</dbReference>
<proteinExistence type="predicted"/>
<sequence>MISCANRLKVNIVGVIAAAENMINEAAMKPDDVYILSCRIG</sequence>
<dbReference type="GO" id="GO:0006508">
    <property type="term" value="P:proteolysis"/>
    <property type="evidence" value="ECO:0007669"/>
    <property type="project" value="InterPro"/>
</dbReference>
<protein>
    <recommendedName>
        <fullName evidence="1">Cytosol aminopeptidase domain-containing protein</fullName>
    </recommendedName>
</protein>
<gene>
    <name evidence="2" type="ORF">J4710_01890</name>
</gene>
<dbReference type="Gene3D" id="3.40.630.10">
    <property type="entry name" value="Zn peptidases"/>
    <property type="match status" value="1"/>
</dbReference>
<reference evidence="2" key="1">
    <citation type="submission" date="2021-03" db="EMBL/GenBank/DDBJ databases">
        <title>Molecular epidemiology and mechanisms of colistin and carbapenem resistance in Enterobacteriaceae from clinical isolates, the environment and porcine samples in Pretoria, South Africa.</title>
        <authorList>
            <person name="Bogoshi D."/>
            <person name="Mbelle N.M."/>
            <person name="Naidoo V."/>
            <person name="Osei Sekyere J."/>
        </authorList>
    </citation>
    <scope>NUCLEOTIDE SEQUENCE</scope>
    <source>
        <strain evidence="2">ESB009</strain>
    </source>
</reference>
<dbReference type="EMBL" id="JAGETT010000008">
    <property type="protein sequence ID" value="MBO1919755.1"/>
    <property type="molecule type" value="Genomic_DNA"/>
</dbReference>
<evidence type="ECO:0000313" key="2">
    <source>
        <dbReference type="EMBL" id="MBO1919755.1"/>
    </source>
</evidence>
<organism evidence="2">
    <name type="scientific">Staphylococcus xylosus</name>
    <dbReference type="NCBI Taxonomy" id="1288"/>
    <lineage>
        <taxon>Bacteria</taxon>
        <taxon>Bacillati</taxon>
        <taxon>Bacillota</taxon>
        <taxon>Bacilli</taxon>
        <taxon>Bacillales</taxon>
        <taxon>Staphylococcaceae</taxon>
        <taxon>Staphylococcus</taxon>
    </lineage>
</organism>
<dbReference type="GO" id="GO:0046872">
    <property type="term" value="F:metal ion binding"/>
    <property type="evidence" value="ECO:0007669"/>
    <property type="project" value="InterPro"/>
</dbReference>